<accession>F4PQY3</accession>
<evidence type="ECO:0008006" key="3">
    <source>
        <dbReference type="Google" id="ProtNLM"/>
    </source>
</evidence>
<gene>
    <name evidence="1" type="ORF">DFA_01126</name>
</gene>
<reference evidence="2" key="1">
    <citation type="journal article" date="2011" name="Genome Res.">
        <title>Phylogeny-wide analysis of social amoeba genomes highlights ancient origins for complex intercellular communication.</title>
        <authorList>
            <person name="Heidel A.J."/>
            <person name="Lawal H.M."/>
            <person name="Felder M."/>
            <person name="Schilde C."/>
            <person name="Helps N.R."/>
            <person name="Tunggal B."/>
            <person name="Rivero F."/>
            <person name="John U."/>
            <person name="Schleicher M."/>
            <person name="Eichinger L."/>
            <person name="Platzer M."/>
            <person name="Noegel A.A."/>
            <person name="Schaap P."/>
            <person name="Gloeckner G."/>
        </authorList>
    </citation>
    <scope>NUCLEOTIDE SEQUENCE [LARGE SCALE GENOMIC DNA]</scope>
    <source>
        <strain evidence="2">SH3</strain>
    </source>
</reference>
<evidence type="ECO:0000313" key="2">
    <source>
        <dbReference type="Proteomes" id="UP000007797"/>
    </source>
</evidence>
<sequence>MDKDCYLIKERISILLLQKIIRDIGNVDLLCLLMTCKSWYYDFRLKYSNLITFNDQLDCIDPTAFMTTANKKYFITNTCTMNAFLPIYNNTISSTILIDDNNNCNNNNNTFSTAFINLKDSSSSSSSTTCLTTTLKHLYVYEMKDLKLFDTLEPNSLETLKLKQSYDSTSSSSLLEQQKQTIKSLQIVYSEGLKFNFPNLTSLEISFNGWGEEKKGFLFPNTLVSLDLSIQSWESGNAFNLKNCISMQSLRIVKTNKRDPAGKKKRRARAQDWLPPFLKSLHLTDEEDYPTILPTTLTKLSMAIDKKGMPNNYLPPNLCHLKLYHYHKKIVIQDTLIPNGLEKFTFVNVYNVNSLSFLPSSLKKIDLLTLDHKKTERGWLSKFNNLEKLMIRESFQMDFPPTIKSVHYHSISTGPLYIPITSTKLSITIQDSNQSLEKLNIKIIDNQNNKKKEKVNNNNNLFQLPNLRKLYIEIEDDQGDRFRIDDIITKSNIQTIIFSTFMYTRIDIRRLGGDHILLIDRNTILGGIITLKKDNNNNYQPLFIKFNRLLQNPKNLYISFTNQPK</sequence>
<evidence type="ECO:0000313" key="1">
    <source>
        <dbReference type="EMBL" id="EGG21248.1"/>
    </source>
</evidence>
<dbReference type="EMBL" id="GL883010">
    <property type="protein sequence ID" value="EGG21248.1"/>
    <property type="molecule type" value="Genomic_DNA"/>
</dbReference>
<proteinExistence type="predicted"/>
<dbReference type="Proteomes" id="UP000007797">
    <property type="component" value="Unassembled WGS sequence"/>
</dbReference>
<name>F4PQY3_CACFS</name>
<dbReference type="KEGG" id="dfa:DFA_01126"/>
<dbReference type="RefSeq" id="XP_004359098.1">
    <property type="nucleotide sequence ID" value="XM_004359041.1"/>
</dbReference>
<dbReference type="AlphaFoldDB" id="F4PQY3"/>
<dbReference type="GeneID" id="14872678"/>
<protein>
    <recommendedName>
        <fullName evidence="3">COI1 F-box domain-containing protein</fullName>
    </recommendedName>
</protein>
<keyword evidence="2" id="KW-1185">Reference proteome</keyword>
<organism evidence="1 2">
    <name type="scientific">Cavenderia fasciculata</name>
    <name type="common">Slime mold</name>
    <name type="synonym">Dictyostelium fasciculatum</name>
    <dbReference type="NCBI Taxonomy" id="261658"/>
    <lineage>
        <taxon>Eukaryota</taxon>
        <taxon>Amoebozoa</taxon>
        <taxon>Evosea</taxon>
        <taxon>Eumycetozoa</taxon>
        <taxon>Dictyostelia</taxon>
        <taxon>Acytosteliales</taxon>
        <taxon>Cavenderiaceae</taxon>
        <taxon>Cavenderia</taxon>
    </lineage>
</organism>